<dbReference type="EMBL" id="JAMXQV010000049">
    <property type="protein sequence ID" value="MCR6490576.1"/>
    <property type="molecule type" value="Genomic_DNA"/>
</dbReference>
<gene>
    <name evidence="2" type="ORF">M8542_48030</name>
</gene>
<feature type="region of interest" description="Disordered" evidence="1">
    <location>
        <begin position="190"/>
        <end position="212"/>
    </location>
</feature>
<dbReference type="AlphaFoldDB" id="A0A9X2NKM8"/>
<evidence type="ECO:0000313" key="3">
    <source>
        <dbReference type="Proteomes" id="UP001144096"/>
    </source>
</evidence>
<proteinExistence type="predicted"/>
<comment type="caution">
    <text evidence="2">The sequence shown here is derived from an EMBL/GenBank/DDBJ whole genome shotgun (WGS) entry which is preliminary data.</text>
</comment>
<accession>A0A9X2NKM8</accession>
<reference evidence="2" key="1">
    <citation type="submission" date="2022-06" db="EMBL/GenBank/DDBJ databases">
        <title>Amycolatopsis iheyaensis sp. nov., a new species of the genus Amycolatopsis isolated from soil in Iheya island, Japan.</title>
        <authorList>
            <person name="Ngamcharungchit C."/>
            <person name="Kanto H."/>
            <person name="Take A."/>
            <person name="Intra B."/>
            <person name="Matsumoto A."/>
            <person name="Panbangred W."/>
            <person name="Inahashi Y."/>
        </authorList>
    </citation>
    <scope>NUCLEOTIDE SEQUENCE</scope>
    <source>
        <strain evidence="2">OK19-0408</strain>
    </source>
</reference>
<evidence type="ECO:0000313" key="2">
    <source>
        <dbReference type="EMBL" id="MCR6490576.1"/>
    </source>
</evidence>
<keyword evidence="3" id="KW-1185">Reference proteome</keyword>
<organism evidence="2 3">
    <name type="scientific">Amycolatopsis iheyensis</name>
    <dbReference type="NCBI Taxonomy" id="2945988"/>
    <lineage>
        <taxon>Bacteria</taxon>
        <taxon>Bacillati</taxon>
        <taxon>Actinomycetota</taxon>
        <taxon>Actinomycetes</taxon>
        <taxon>Pseudonocardiales</taxon>
        <taxon>Pseudonocardiaceae</taxon>
        <taxon>Amycolatopsis</taxon>
    </lineage>
</organism>
<evidence type="ECO:0000256" key="1">
    <source>
        <dbReference type="SAM" id="MobiDB-lite"/>
    </source>
</evidence>
<sequence length="403" mass="44278">MTLDHGELNEYLLWVNEEAQTAKISSELKFRSPPRERLRANDRFVRALVTEEVAWSTSAGAHHEFGELTESQLRAVYWEAAERARTTAVSFGAAGHRTLDEYFAVDPSRSEEAALARARGAITPHSPADYLLRTIDEFSVSTGTGPARACRQAMSLLAQGWEGLISERSRGRASSVLRAADLLRAFHETAGSPTPRRRQVEQLPSRGRTDSSPVLLTTAEAREFSTLYMLGKYPFTTKEYEVAGDLVALPRLRSAMLAAHLHFTASSAKPLAELLSAWGTPRVLLPFTEAFVGRTGPGAPLSPNPKLITVLCNNVVPAMAGELIRRGLPAAALDSRAVHAGVVSAKRRHIFSLAVAMFDRFGGPLSSTVRISGFSMRACPALVPFSSFIETWLPYHFDRYERQ</sequence>
<protein>
    <submittedName>
        <fullName evidence="2">Uncharacterized protein</fullName>
    </submittedName>
</protein>
<dbReference type="Proteomes" id="UP001144096">
    <property type="component" value="Unassembled WGS sequence"/>
</dbReference>
<name>A0A9X2NKM8_9PSEU</name>
<dbReference type="RefSeq" id="WP_257927145.1">
    <property type="nucleotide sequence ID" value="NZ_JAMXQV010000049.1"/>
</dbReference>